<dbReference type="InterPro" id="IPR011576">
    <property type="entry name" value="Pyridox_Oxase_N"/>
</dbReference>
<evidence type="ECO:0000313" key="4">
    <source>
        <dbReference type="Proteomes" id="UP001412067"/>
    </source>
</evidence>
<feature type="region of interest" description="Disordered" evidence="1">
    <location>
        <begin position="1"/>
        <end position="21"/>
    </location>
</feature>
<dbReference type="SUPFAM" id="SSF50475">
    <property type="entry name" value="FMN-binding split barrel"/>
    <property type="match status" value="1"/>
</dbReference>
<dbReference type="PANTHER" id="PTHR13343:SF24">
    <property type="entry name" value="OS07G0573800 PROTEIN"/>
    <property type="match status" value="1"/>
</dbReference>
<evidence type="ECO:0000259" key="2">
    <source>
        <dbReference type="Pfam" id="PF01243"/>
    </source>
</evidence>
<reference evidence="3 4" key="1">
    <citation type="journal article" date="2022" name="Nat. Plants">
        <title>Genomes of leafy and leafless Platanthera orchids illuminate the evolution of mycoheterotrophy.</title>
        <authorList>
            <person name="Li M.H."/>
            <person name="Liu K.W."/>
            <person name="Li Z."/>
            <person name="Lu H.C."/>
            <person name="Ye Q.L."/>
            <person name="Zhang D."/>
            <person name="Wang J.Y."/>
            <person name="Li Y.F."/>
            <person name="Zhong Z.M."/>
            <person name="Liu X."/>
            <person name="Yu X."/>
            <person name="Liu D.K."/>
            <person name="Tu X.D."/>
            <person name="Liu B."/>
            <person name="Hao Y."/>
            <person name="Liao X.Y."/>
            <person name="Jiang Y.T."/>
            <person name="Sun W.H."/>
            <person name="Chen J."/>
            <person name="Chen Y.Q."/>
            <person name="Ai Y."/>
            <person name="Zhai J.W."/>
            <person name="Wu S.S."/>
            <person name="Zhou Z."/>
            <person name="Hsiao Y.Y."/>
            <person name="Wu W.L."/>
            <person name="Chen Y.Y."/>
            <person name="Lin Y.F."/>
            <person name="Hsu J.L."/>
            <person name="Li C.Y."/>
            <person name="Wang Z.W."/>
            <person name="Zhao X."/>
            <person name="Zhong W.Y."/>
            <person name="Ma X.K."/>
            <person name="Ma L."/>
            <person name="Huang J."/>
            <person name="Chen G.Z."/>
            <person name="Huang M.Z."/>
            <person name="Huang L."/>
            <person name="Peng D.H."/>
            <person name="Luo Y.B."/>
            <person name="Zou S.Q."/>
            <person name="Chen S.P."/>
            <person name="Lan S."/>
            <person name="Tsai W.C."/>
            <person name="Van de Peer Y."/>
            <person name="Liu Z.J."/>
        </authorList>
    </citation>
    <scope>NUCLEOTIDE SEQUENCE [LARGE SCALE GENOMIC DNA]</scope>
    <source>
        <strain evidence="3">Lor288</strain>
    </source>
</reference>
<protein>
    <recommendedName>
        <fullName evidence="2">Pyridoxamine 5'-phosphate oxidase N-terminal domain-containing protein</fullName>
    </recommendedName>
</protein>
<dbReference type="Proteomes" id="UP001412067">
    <property type="component" value="Unassembled WGS sequence"/>
</dbReference>
<dbReference type="PANTHER" id="PTHR13343">
    <property type="entry name" value="CREG1 PROTEIN"/>
    <property type="match status" value="1"/>
</dbReference>
<feature type="compositionally biased region" description="Low complexity" evidence="1">
    <location>
        <begin position="323"/>
        <end position="341"/>
    </location>
</feature>
<feature type="region of interest" description="Disordered" evidence="1">
    <location>
        <begin position="323"/>
        <end position="354"/>
    </location>
</feature>
<feature type="compositionally biased region" description="Basic and acidic residues" evidence="1">
    <location>
        <begin position="9"/>
        <end position="20"/>
    </location>
</feature>
<name>A0ABR2MWY3_9ASPA</name>
<dbReference type="Gene3D" id="2.30.110.10">
    <property type="entry name" value="Electron Transport, Fmn-binding Protein, Chain A"/>
    <property type="match status" value="1"/>
</dbReference>
<feature type="domain" description="Pyridoxamine 5'-phosphate oxidase N-terminal" evidence="2">
    <location>
        <begin position="40"/>
        <end position="127"/>
    </location>
</feature>
<comment type="caution">
    <text evidence="3">The sequence shown here is derived from an EMBL/GenBank/DDBJ whole genome shotgun (WGS) entry which is preliminary data.</text>
</comment>
<keyword evidence="4" id="KW-1185">Reference proteome</keyword>
<dbReference type="EMBL" id="JBBWWR010000004">
    <property type="protein sequence ID" value="KAK8968717.1"/>
    <property type="molecule type" value="Genomic_DNA"/>
</dbReference>
<organism evidence="3 4">
    <name type="scientific">Platanthera guangdongensis</name>
    <dbReference type="NCBI Taxonomy" id="2320717"/>
    <lineage>
        <taxon>Eukaryota</taxon>
        <taxon>Viridiplantae</taxon>
        <taxon>Streptophyta</taxon>
        <taxon>Embryophyta</taxon>
        <taxon>Tracheophyta</taxon>
        <taxon>Spermatophyta</taxon>
        <taxon>Magnoliopsida</taxon>
        <taxon>Liliopsida</taxon>
        <taxon>Asparagales</taxon>
        <taxon>Orchidaceae</taxon>
        <taxon>Orchidoideae</taxon>
        <taxon>Orchideae</taxon>
        <taxon>Orchidinae</taxon>
        <taxon>Platanthera</taxon>
    </lineage>
</organism>
<evidence type="ECO:0000313" key="3">
    <source>
        <dbReference type="EMBL" id="KAK8968717.1"/>
    </source>
</evidence>
<gene>
    <name evidence="3" type="ORF">KSP40_PGU000475</name>
</gene>
<proteinExistence type="predicted"/>
<accession>A0ABR2MWY3</accession>
<sequence length="354" mass="39347">MEDLTNRMQNERSEVEPEAKRRWRWLPSAKSSAPTLPPLEQVRTVLDNNVRGALSTFSKEYEGYPSGSMVDFACDHDGSPILAVSSLAIHSKNLIANPKCSLLVAKDPEDRNDIVITLFGEVVPIDDLRLPEFDEDRRTEFDEDRRTEFDEDRRTEFDEDRRTEFDEDRRTEFDEDRRTEFDEDRRTFDEDSSSTRIVELSSTRIVELSSTRIVKLSSTIACELSSTIACVLSSTKIVELSSTILCDLSIPFFSECLRMAGRPSTRSTPLFEGESSGTQSGAVIESLRQSNDSLTTQMVEMQAQIQSLVAVVAGQTQGVQAPVGGVSCSSPSCSPETSSGGASRDDLYFSVSAT</sequence>
<feature type="region of interest" description="Disordered" evidence="1">
    <location>
        <begin position="140"/>
        <end position="186"/>
    </location>
</feature>
<evidence type="ECO:0000256" key="1">
    <source>
        <dbReference type="SAM" id="MobiDB-lite"/>
    </source>
</evidence>
<dbReference type="InterPro" id="IPR012349">
    <property type="entry name" value="Split_barrel_FMN-bd"/>
</dbReference>
<dbReference type="Pfam" id="PF01243">
    <property type="entry name" value="PNPOx_N"/>
    <property type="match status" value="1"/>
</dbReference>